<dbReference type="AlphaFoldDB" id="Q18EM4"/>
<dbReference type="eggNOG" id="arCOG01075">
    <property type="taxonomic scope" value="Archaea"/>
</dbReference>
<dbReference type="PROSITE" id="PS00893">
    <property type="entry name" value="NUDIX_BOX"/>
    <property type="match status" value="1"/>
</dbReference>
<sequence length="173" mass="19047">MHTNLNYCHRCGNHLSTRRIEGRQRHWCQSCESPIYSNPKPCAGVFVVKDDCVLLIKRTRPPGVGTWSVPAGYLEVDEPPQVAAIRELNEETNVNASRTDLSLLDTQFVTHPDGTTVIVILYHVSYSNTSGTITSGDDAAAATFFSQTAIESGEVTIESGYRSIALKAIDEFE</sequence>
<dbReference type="GeneID" id="4194375"/>
<reference evidence="3 4" key="1">
    <citation type="journal article" date="2006" name="BMC Genomics">
        <title>The genome of the square archaeon Haloquadratum walsbyi: life at the limits of water activity.</title>
        <authorList>
            <person name="Bolhuis H.H."/>
            <person name="Palm P.P."/>
            <person name="Wende A.W."/>
            <person name="Falb M.M."/>
            <person name="Rampp M.M."/>
            <person name="Rodriguez-Valera F.F."/>
            <person name="Pfeiffer F.F."/>
            <person name="Oesterhelt D.D."/>
        </authorList>
    </citation>
    <scope>NUCLEOTIDE SEQUENCE [LARGE SCALE GENOMIC DNA]</scope>
    <source>
        <strain evidence="4">DSM 16790 / HBSQ001</strain>
    </source>
</reference>
<dbReference type="HOGENOM" id="CLU_037162_16_2_2"/>
<evidence type="ECO:0000259" key="2">
    <source>
        <dbReference type="PROSITE" id="PS51462"/>
    </source>
</evidence>
<keyword evidence="4" id="KW-1185">Reference proteome</keyword>
<dbReference type="KEGG" id="hwa:HQ_3508A"/>
<dbReference type="PROSITE" id="PS51462">
    <property type="entry name" value="NUDIX"/>
    <property type="match status" value="1"/>
</dbReference>
<dbReference type="InterPro" id="IPR000086">
    <property type="entry name" value="NUDIX_hydrolase_dom"/>
</dbReference>
<dbReference type="PANTHER" id="PTHR43222">
    <property type="entry name" value="NUDIX HYDROLASE 23"/>
    <property type="match status" value="1"/>
</dbReference>
<dbReference type="RefSeq" id="WP_011572690.1">
    <property type="nucleotide sequence ID" value="NC_008212.1"/>
</dbReference>
<dbReference type="EMBL" id="AM180088">
    <property type="protein sequence ID" value="CAJ53599.1"/>
    <property type="molecule type" value="Genomic_DNA"/>
</dbReference>
<dbReference type="Pfam" id="PF00293">
    <property type="entry name" value="NUDIX"/>
    <property type="match status" value="1"/>
</dbReference>
<dbReference type="Gene3D" id="3.90.79.10">
    <property type="entry name" value="Nucleoside Triphosphate Pyrophosphohydrolase"/>
    <property type="match status" value="1"/>
</dbReference>
<evidence type="ECO:0000313" key="3">
    <source>
        <dbReference type="EMBL" id="CAJ53599.1"/>
    </source>
</evidence>
<dbReference type="GO" id="GO:0016787">
    <property type="term" value="F:hydrolase activity"/>
    <property type="evidence" value="ECO:0007669"/>
    <property type="project" value="UniProtKB-KW"/>
</dbReference>
<organism evidence="3 4">
    <name type="scientific">Haloquadratum walsbyi (strain DSM 16790 / HBSQ001)</name>
    <dbReference type="NCBI Taxonomy" id="362976"/>
    <lineage>
        <taxon>Archaea</taxon>
        <taxon>Methanobacteriati</taxon>
        <taxon>Methanobacteriota</taxon>
        <taxon>Stenosarchaea group</taxon>
        <taxon>Halobacteria</taxon>
        <taxon>Halobacteriales</taxon>
        <taxon>Haloferacaceae</taxon>
        <taxon>Haloquadratum</taxon>
    </lineage>
</organism>
<gene>
    <name evidence="3" type="ordered locus">HQ_3508A</name>
</gene>
<proteinExistence type="predicted"/>
<dbReference type="InterPro" id="IPR015797">
    <property type="entry name" value="NUDIX_hydrolase-like_dom_sf"/>
</dbReference>
<feature type="domain" description="Nudix hydrolase" evidence="2">
    <location>
        <begin position="38"/>
        <end position="168"/>
    </location>
</feature>
<dbReference type="Proteomes" id="UP000001975">
    <property type="component" value="Chromosome"/>
</dbReference>
<protein>
    <submittedName>
        <fullName evidence="3">NUDIX family hydrolase</fullName>
    </submittedName>
</protein>
<dbReference type="SUPFAM" id="SSF55811">
    <property type="entry name" value="Nudix"/>
    <property type="match status" value="1"/>
</dbReference>
<keyword evidence="1 3" id="KW-0378">Hydrolase</keyword>
<name>Q18EM4_HALWD</name>
<evidence type="ECO:0000313" key="4">
    <source>
        <dbReference type="Proteomes" id="UP000001975"/>
    </source>
</evidence>
<accession>Q18EM4</accession>
<dbReference type="InterPro" id="IPR020084">
    <property type="entry name" value="NUDIX_hydrolase_CS"/>
</dbReference>
<dbReference type="PANTHER" id="PTHR43222:SF2">
    <property type="entry name" value="NUDIX HYDROLASE 23, CHLOROPLASTIC"/>
    <property type="match status" value="1"/>
</dbReference>
<evidence type="ECO:0000256" key="1">
    <source>
        <dbReference type="ARBA" id="ARBA00022801"/>
    </source>
</evidence>